<dbReference type="GeneID" id="90071818"/>
<keyword evidence="1" id="KW-0175">Coiled coil</keyword>
<feature type="compositionally biased region" description="Basic and acidic residues" evidence="2">
    <location>
        <begin position="836"/>
        <end position="850"/>
    </location>
</feature>
<comment type="caution">
    <text evidence="3">The sequence shown here is derived from an EMBL/GenBank/DDBJ whole genome shotgun (WGS) entry which is preliminary data.</text>
</comment>
<evidence type="ECO:0008006" key="5">
    <source>
        <dbReference type="Google" id="ProtNLM"/>
    </source>
</evidence>
<sequence>MMDAIVLVLRFYNVGNPELNTRTDDSENDYLFKVRKQSKFGSLSKKFASISKQDPSDLTFYKGDRFLNPSSTVNDLELQESDRILVKKLIPISVEFSNDTIPGKEWFRVLNETVSLKVEEDCTFDYFYQSLLDHLTFSKSAVASSSLQSDKVQFFKVSYKNSERKVEEILDMGAGLNKLNITANTNIIISCDLTQYAAFINKIKSLNSTSASNFTPNGMGLDPGSGKANGGGISTMITELKEKNSLLEKKIESLEKKNIVLAQKNVILDHQNSTLATENRMLSENVKNSKSNNEVSSDSLKRELDRIKSVLSEKLTQVNGLQTQKVKLANDLSSANEIVAELRKADQQKNEEIHSLKEKVQIVVAASDRIKQESHASQLNANSQLLQVKKLHNEDLLRRQEVEKKLQIAEFSFRKYAIDIYNQYGLFLTSFHSKMENLRSELHSLVTKCDIDKSIKSEINLDPIDFDYLKVISENVKVGDSFLPTEVDANTLNNLRRPKPLPQYFGNDTVMSTIFIILFEKDQQMKGMSIKEICDVWQQADIKVVAEKMSAYLTNINQRSNNIHYNLNKVWDNDKSTSVFFYDKLVDWNYIGGETTAFEKLTASSLPKSIADMRKVNVLDQLNFTQKLNKSYESLKTTSIEIDAKGINSLKNVSKNLVNVIDSLRQFKDEKNVFLKQKEAMIKKFKSELADAAKKVSFVSSYDYKLDLLASEIEALRNEKISFEKDNDIYEKFKDFGVVTVAKCAEKAPVINSKRIAAITDIDAISADDDVPIATIAATASNASFATISNDRKRCSSDVDDSPDLTKQQNTDKIPKTLIPSSDKAGIVVSNPSTNRIKERSDNKNEEPALKKAKLSNENQAGPQVNKENTIDSDKRAGSVDTDGTASDKSSDAPMNIRIDLQGAEIAPTFFKIKPTTKLKRVLKSYKTKLSSSADVTLSKDEINSIKFRIGNSLDVDYNLPVRDLGFSAMRLIVAVADLKSSQT</sequence>
<evidence type="ECO:0000313" key="4">
    <source>
        <dbReference type="Proteomes" id="UP001360560"/>
    </source>
</evidence>
<keyword evidence="4" id="KW-1185">Reference proteome</keyword>
<dbReference type="InterPro" id="IPR029071">
    <property type="entry name" value="Ubiquitin-like_domsf"/>
</dbReference>
<evidence type="ECO:0000313" key="3">
    <source>
        <dbReference type="EMBL" id="GMM33839.1"/>
    </source>
</evidence>
<feature type="coiled-coil region" evidence="1">
    <location>
        <begin position="675"/>
        <end position="726"/>
    </location>
</feature>
<protein>
    <recommendedName>
        <fullName evidence="5">Ubiquitin-like domain-containing protein</fullName>
    </recommendedName>
</protein>
<dbReference type="AlphaFoldDB" id="A0AAV5QHK1"/>
<dbReference type="SUPFAM" id="SSF54236">
    <property type="entry name" value="Ubiquitin-like"/>
    <property type="match status" value="1"/>
</dbReference>
<name>A0AAV5QHK1_9ASCO</name>
<dbReference type="Proteomes" id="UP001360560">
    <property type="component" value="Unassembled WGS sequence"/>
</dbReference>
<dbReference type="RefSeq" id="XP_064850839.1">
    <property type="nucleotide sequence ID" value="XM_064994767.1"/>
</dbReference>
<evidence type="ECO:0000256" key="2">
    <source>
        <dbReference type="SAM" id="MobiDB-lite"/>
    </source>
</evidence>
<feature type="compositionally biased region" description="Basic and acidic residues" evidence="2">
    <location>
        <begin position="869"/>
        <end position="878"/>
    </location>
</feature>
<dbReference type="CDD" id="cd01763">
    <property type="entry name" value="Ubl_SUMO_like"/>
    <property type="match status" value="1"/>
</dbReference>
<evidence type="ECO:0000256" key="1">
    <source>
        <dbReference type="SAM" id="Coils"/>
    </source>
</evidence>
<organism evidence="3 4">
    <name type="scientific">Saccharomycopsis crataegensis</name>
    <dbReference type="NCBI Taxonomy" id="43959"/>
    <lineage>
        <taxon>Eukaryota</taxon>
        <taxon>Fungi</taxon>
        <taxon>Dikarya</taxon>
        <taxon>Ascomycota</taxon>
        <taxon>Saccharomycotina</taxon>
        <taxon>Saccharomycetes</taxon>
        <taxon>Saccharomycopsidaceae</taxon>
        <taxon>Saccharomycopsis</taxon>
    </lineage>
</organism>
<gene>
    <name evidence="3" type="ORF">DASC09_011640</name>
</gene>
<feature type="region of interest" description="Disordered" evidence="2">
    <location>
        <begin position="791"/>
        <end position="894"/>
    </location>
</feature>
<proteinExistence type="predicted"/>
<feature type="compositionally biased region" description="Polar residues" evidence="2">
    <location>
        <begin position="856"/>
        <end position="868"/>
    </location>
</feature>
<dbReference type="Gene3D" id="3.10.20.90">
    <property type="entry name" value="Phosphatidylinositol 3-kinase Catalytic Subunit, Chain A, domain 1"/>
    <property type="match status" value="1"/>
</dbReference>
<reference evidence="3 4" key="1">
    <citation type="journal article" date="2023" name="Elife">
        <title>Identification of key yeast species and microbe-microbe interactions impacting larval growth of Drosophila in the wild.</title>
        <authorList>
            <person name="Mure A."/>
            <person name="Sugiura Y."/>
            <person name="Maeda R."/>
            <person name="Honda K."/>
            <person name="Sakurai N."/>
            <person name="Takahashi Y."/>
            <person name="Watada M."/>
            <person name="Katoh T."/>
            <person name="Gotoh A."/>
            <person name="Gotoh Y."/>
            <person name="Taniguchi I."/>
            <person name="Nakamura K."/>
            <person name="Hayashi T."/>
            <person name="Katayama T."/>
            <person name="Uemura T."/>
            <person name="Hattori Y."/>
        </authorList>
    </citation>
    <scope>NUCLEOTIDE SEQUENCE [LARGE SCALE GENOMIC DNA]</scope>
    <source>
        <strain evidence="3 4">SC-9</strain>
    </source>
</reference>
<accession>A0AAV5QHK1</accession>
<feature type="coiled-coil region" evidence="1">
    <location>
        <begin position="237"/>
        <end position="264"/>
    </location>
</feature>
<dbReference type="EMBL" id="BTFZ01000002">
    <property type="protein sequence ID" value="GMM33839.1"/>
    <property type="molecule type" value="Genomic_DNA"/>
</dbReference>